<sequence>QKARPYHHFPHHLRVPAKAEAGIASPQSITQPLVYEQIGLSCWYAGHIHGGAEPQ</sequence>
<accession>X1S6P2</accession>
<protein>
    <submittedName>
        <fullName evidence="1">Uncharacterized protein</fullName>
    </submittedName>
</protein>
<evidence type="ECO:0000313" key="1">
    <source>
        <dbReference type="EMBL" id="GAI88568.1"/>
    </source>
</evidence>
<gene>
    <name evidence="1" type="ORF">S12H4_39751</name>
</gene>
<proteinExistence type="predicted"/>
<organism evidence="1">
    <name type="scientific">marine sediment metagenome</name>
    <dbReference type="NCBI Taxonomy" id="412755"/>
    <lineage>
        <taxon>unclassified sequences</taxon>
        <taxon>metagenomes</taxon>
        <taxon>ecological metagenomes</taxon>
    </lineage>
</organism>
<comment type="caution">
    <text evidence="1">The sequence shown here is derived from an EMBL/GenBank/DDBJ whole genome shotgun (WGS) entry which is preliminary data.</text>
</comment>
<reference evidence="1" key="1">
    <citation type="journal article" date="2014" name="Front. Microbiol.">
        <title>High frequency of phylogenetically diverse reductive dehalogenase-homologous genes in deep subseafloor sedimentary metagenomes.</title>
        <authorList>
            <person name="Kawai M."/>
            <person name="Futagami T."/>
            <person name="Toyoda A."/>
            <person name="Takaki Y."/>
            <person name="Nishi S."/>
            <person name="Hori S."/>
            <person name="Arai W."/>
            <person name="Tsubouchi T."/>
            <person name="Morono Y."/>
            <person name="Uchiyama I."/>
            <person name="Ito T."/>
            <person name="Fujiyama A."/>
            <person name="Inagaki F."/>
            <person name="Takami H."/>
        </authorList>
    </citation>
    <scope>NUCLEOTIDE SEQUENCE</scope>
    <source>
        <strain evidence="1">Expedition CK06-06</strain>
    </source>
</reference>
<dbReference type="EMBL" id="BARW01024060">
    <property type="protein sequence ID" value="GAI88568.1"/>
    <property type="molecule type" value="Genomic_DNA"/>
</dbReference>
<name>X1S6P2_9ZZZZ</name>
<dbReference type="AlphaFoldDB" id="X1S6P2"/>
<feature type="non-terminal residue" evidence="1">
    <location>
        <position position="1"/>
    </location>
</feature>